<dbReference type="AlphaFoldDB" id="A0AAN7C7J4"/>
<reference evidence="2" key="2">
    <citation type="submission" date="2023-05" db="EMBL/GenBank/DDBJ databases">
        <authorList>
            <consortium name="Lawrence Berkeley National Laboratory"/>
            <person name="Steindorff A."/>
            <person name="Hensen N."/>
            <person name="Bonometti L."/>
            <person name="Westerberg I."/>
            <person name="Brannstrom I.O."/>
            <person name="Guillou S."/>
            <person name="Cros-Aarteil S."/>
            <person name="Calhoun S."/>
            <person name="Haridas S."/>
            <person name="Kuo A."/>
            <person name="Mondo S."/>
            <person name="Pangilinan J."/>
            <person name="Riley R."/>
            <person name="Labutti K."/>
            <person name="Andreopoulos B."/>
            <person name="Lipzen A."/>
            <person name="Chen C."/>
            <person name="Yanf M."/>
            <person name="Daum C."/>
            <person name="Ng V."/>
            <person name="Clum A."/>
            <person name="Ohm R."/>
            <person name="Martin F."/>
            <person name="Silar P."/>
            <person name="Natvig D."/>
            <person name="Lalanne C."/>
            <person name="Gautier V."/>
            <person name="Ament-Velasquez S.L."/>
            <person name="Kruys A."/>
            <person name="Hutchinson M.I."/>
            <person name="Powell A.J."/>
            <person name="Barry K."/>
            <person name="Miller A.N."/>
            <person name="Grigoriev I.V."/>
            <person name="Debuchy R."/>
            <person name="Gladieux P."/>
            <person name="Thoren M.H."/>
            <person name="Johannesson H."/>
        </authorList>
    </citation>
    <scope>NUCLEOTIDE SEQUENCE</scope>
    <source>
        <strain evidence="2">CBS 532.94</strain>
    </source>
</reference>
<dbReference type="EMBL" id="MU860167">
    <property type="protein sequence ID" value="KAK4236886.1"/>
    <property type="molecule type" value="Genomic_DNA"/>
</dbReference>
<reference evidence="2" key="1">
    <citation type="journal article" date="2023" name="Mol. Phylogenet. Evol.">
        <title>Genome-scale phylogeny and comparative genomics of the fungal order Sordariales.</title>
        <authorList>
            <person name="Hensen N."/>
            <person name="Bonometti L."/>
            <person name="Westerberg I."/>
            <person name="Brannstrom I.O."/>
            <person name="Guillou S."/>
            <person name="Cros-Aarteil S."/>
            <person name="Calhoun S."/>
            <person name="Haridas S."/>
            <person name="Kuo A."/>
            <person name="Mondo S."/>
            <person name="Pangilinan J."/>
            <person name="Riley R."/>
            <person name="LaButti K."/>
            <person name="Andreopoulos B."/>
            <person name="Lipzen A."/>
            <person name="Chen C."/>
            <person name="Yan M."/>
            <person name="Daum C."/>
            <person name="Ng V."/>
            <person name="Clum A."/>
            <person name="Steindorff A."/>
            <person name="Ohm R.A."/>
            <person name="Martin F."/>
            <person name="Silar P."/>
            <person name="Natvig D.O."/>
            <person name="Lalanne C."/>
            <person name="Gautier V."/>
            <person name="Ament-Velasquez S.L."/>
            <person name="Kruys A."/>
            <person name="Hutchinson M.I."/>
            <person name="Powell A.J."/>
            <person name="Barry K."/>
            <person name="Miller A.N."/>
            <person name="Grigoriev I.V."/>
            <person name="Debuchy R."/>
            <person name="Gladieux P."/>
            <person name="Hiltunen Thoren M."/>
            <person name="Johannesson H."/>
        </authorList>
    </citation>
    <scope>NUCLEOTIDE SEQUENCE</scope>
    <source>
        <strain evidence="2">CBS 532.94</strain>
    </source>
</reference>
<keyword evidence="3" id="KW-1185">Reference proteome</keyword>
<sequence>MRFDNTPLRDILTLQQIQIARQKLDCRELDDPIFCRIRQSTVSQPARVVHVASVKMAPLEEQAPSVEEQARPVEKSRSGLSSGNPNNNTPTSSGSNTPSPFKSSCIIQLKVPSEKPEGSH</sequence>
<evidence type="ECO:0000256" key="1">
    <source>
        <dbReference type="SAM" id="MobiDB-lite"/>
    </source>
</evidence>
<gene>
    <name evidence="2" type="ORF">C8A03DRAFT_35199</name>
</gene>
<feature type="compositionally biased region" description="Basic and acidic residues" evidence="1">
    <location>
        <begin position="68"/>
        <end position="77"/>
    </location>
</feature>
<evidence type="ECO:0000313" key="2">
    <source>
        <dbReference type="EMBL" id="KAK4236886.1"/>
    </source>
</evidence>
<evidence type="ECO:0000313" key="3">
    <source>
        <dbReference type="Proteomes" id="UP001303760"/>
    </source>
</evidence>
<name>A0AAN7C7J4_9PEZI</name>
<dbReference type="Proteomes" id="UP001303760">
    <property type="component" value="Unassembled WGS sequence"/>
</dbReference>
<feature type="compositionally biased region" description="Low complexity" evidence="1">
    <location>
        <begin position="78"/>
        <end position="100"/>
    </location>
</feature>
<proteinExistence type="predicted"/>
<accession>A0AAN7C7J4</accession>
<comment type="caution">
    <text evidence="2">The sequence shown here is derived from an EMBL/GenBank/DDBJ whole genome shotgun (WGS) entry which is preliminary data.</text>
</comment>
<feature type="region of interest" description="Disordered" evidence="1">
    <location>
        <begin position="57"/>
        <end position="120"/>
    </location>
</feature>
<protein>
    <submittedName>
        <fullName evidence="2">Uncharacterized protein</fullName>
    </submittedName>
</protein>
<organism evidence="2 3">
    <name type="scientific">Achaetomium macrosporum</name>
    <dbReference type="NCBI Taxonomy" id="79813"/>
    <lineage>
        <taxon>Eukaryota</taxon>
        <taxon>Fungi</taxon>
        <taxon>Dikarya</taxon>
        <taxon>Ascomycota</taxon>
        <taxon>Pezizomycotina</taxon>
        <taxon>Sordariomycetes</taxon>
        <taxon>Sordariomycetidae</taxon>
        <taxon>Sordariales</taxon>
        <taxon>Chaetomiaceae</taxon>
        <taxon>Achaetomium</taxon>
    </lineage>
</organism>